<dbReference type="Pfam" id="PF02627">
    <property type="entry name" value="CMD"/>
    <property type="match status" value="1"/>
</dbReference>
<feature type="domain" description="Carboxymuconolactone decarboxylase-like" evidence="1">
    <location>
        <begin position="50"/>
        <end position="90"/>
    </location>
</feature>
<dbReference type="Gene3D" id="1.20.1290.10">
    <property type="entry name" value="AhpD-like"/>
    <property type="match status" value="1"/>
</dbReference>
<dbReference type="SUPFAM" id="SSF69118">
    <property type="entry name" value="AhpD-like"/>
    <property type="match status" value="1"/>
</dbReference>
<reference evidence="2 3" key="1">
    <citation type="submission" date="2021-11" db="EMBL/GenBank/DDBJ databases">
        <title>Aliifidinibius sp. nov., a new bacterium isolated from saline soil.</title>
        <authorList>
            <person name="Galisteo C."/>
            <person name="De La Haba R."/>
            <person name="Sanchez-Porro C."/>
            <person name="Ventosa A."/>
        </authorList>
    </citation>
    <scope>NUCLEOTIDE SEQUENCE [LARGE SCALE GENOMIC DNA]</scope>
    <source>
        <strain evidence="2 3">KACC 190600</strain>
    </source>
</reference>
<dbReference type="PANTHER" id="PTHR35446:SF2">
    <property type="entry name" value="CARBOXYMUCONOLACTONE DECARBOXYLASE-LIKE DOMAIN-CONTAINING PROTEIN"/>
    <property type="match status" value="1"/>
</dbReference>
<dbReference type="Proteomes" id="UP001207337">
    <property type="component" value="Unassembled WGS sequence"/>
</dbReference>
<keyword evidence="2" id="KW-0575">Peroxidase</keyword>
<proteinExistence type="predicted"/>
<sequence>MAFIDIIEPEEATGNLKEIYKELEEKRGKLARIHKIQSLNPDTIVKHIDLYMSIMFSKSPLSRAQREMIAVVVSAVNDCEYCQLHHGEALNHYWKDRKRVEQLRANYNKVDLNNVDKRLCQLAKDLTLNPNSIDERKYITPLKNTGLSDRGILDAVLVISYFNFVNRLVLGLGVKADEKEVQGYKY</sequence>
<comment type="caution">
    <text evidence="2">The sequence shown here is derived from an EMBL/GenBank/DDBJ whole genome shotgun (WGS) entry which is preliminary data.</text>
</comment>
<dbReference type="NCBIfam" id="TIGR00778">
    <property type="entry name" value="ahpD_dom"/>
    <property type="match status" value="1"/>
</dbReference>
<dbReference type="NCBIfam" id="TIGR01926">
    <property type="entry name" value="peroxid_rel"/>
    <property type="match status" value="1"/>
</dbReference>
<evidence type="ECO:0000313" key="2">
    <source>
        <dbReference type="EMBL" id="MCW9713687.1"/>
    </source>
</evidence>
<dbReference type="InterPro" id="IPR004675">
    <property type="entry name" value="AhpD_core"/>
</dbReference>
<dbReference type="InterPro" id="IPR010195">
    <property type="entry name" value="Uncharacterised_peroxidase-rel"/>
</dbReference>
<dbReference type="GO" id="GO:0004601">
    <property type="term" value="F:peroxidase activity"/>
    <property type="evidence" value="ECO:0007669"/>
    <property type="project" value="UniProtKB-KW"/>
</dbReference>
<gene>
    <name evidence="2" type="ORF">LQ318_12315</name>
</gene>
<evidence type="ECO:0000313" key="3">
    <source>
        <dbReference type="Proteomes" id="UP001207337"/>
    </source>
</evidence>
<evidence type="ECO:0000259" key="1">
    <source>
        <dbReference type="Pfam" id="PF02627"/>
    </source>
</evidence>
<dbReference type="InterPro" id="IPR003779">
    <property type="entry name" value="CMD-like"/>
</dbReference>
<dbReference type="PANTHER" id="PTHR35446">
    <property type="entry name" value="SI:CH211-175M2.5"/>
    <property type="match status" value="1"/>
</dbReference>
<organism evidence="2 3">
    <name type="scientific">Fodinibius salicampi</name>
    <dbReference type="NCBI Taxonomy" id="1920655"/>
    <lineage>
        <taxon>Bacteria</taxon>
        <taxon>Pseudomonadati</taxon>
        <taxon>Balneolota</taxon>
        <taxon>Balneolia</taxon>
        <taxon>Balneolales</taxon>
        <taxon>Balneolaceae</taxon>
        <taxon>Fodinibius</taxon>
    </lineage>
</organism>
<protein>
    <submittedName>
        <fullName evidence="2">Peroxidase-related enzyme</fullName>
    </submittedName>
</protein>
<keyword evidence="3" id="KW-1185">Reference proteome</keyword>
<name>A0ABT3Q0P2_9BACT</name>
<accession>A0ABT3Q0P2</accession>
<dbReference type="EMBL" id="JAJNDC010000003">
    <property type="protein sequence ID" value="MCW9713687.1"/>
    <property type="molecule type" value="Genomic_DNA"/>
</dbReference>
<dbReference type="InterPro" id="IPR029032">
    <property type="entry name" value="AhpD-like"/>
</dbReference>
<dbReference type="RefSeq" id="WP_265790540.1">
    <property type="nucleotide sequence ID" value="NZ_BAABRS010000003.1"/>
</dbReference>
<keyword evidence="2" id="KW-0560">Oxidoreductase</keyword>